<organism evidence="3 4">
    <name type="scientific">Theileria orientalis strain Shintoku</name>
    <dbReference type="NCBI Taxonomy" id="869250"/>
    <lineage>
        <taxon>Eukaryota</taxon>
        <taxon>Sar</taxon>
        <taxon>Alveolata</taxon>
        <taxon>Apicomplexa</taxon>
        <taxon>Aconoidasida</taxon>
        <taxon>Piroplasmida</taxon>
        <taxon>Theileriidae</taxon>
        <taxon>Theileria</taxon>
    </lineage>
</organism>
<protein>
    <submittedName>
        <fullName evidence="3">Uncharacterized protein</fullName>
    </submittedName>
</protein>
<evidence type="ECO:0000313" key="3">
    <source>
        <dbReference type="EMBL" id="BAM39200.1"/>
    </source>
</evidence>
<feature type="transmembrane region" description="Helical" evidence="2">
    <location>
        <begin position="514"/>
        <end position="540"/>
    </location>
</feature>
<dbReference type="AlphaFoldDB" id="J4D5V6"/>
<accession>J4D5V6</accession>
<evidence type="ECO:0000313" key="4">
    <source>
        <dbReference type="Proteomes" id="UP000003786"/>
    </source>
</evidence>
<keyword evidence="4" id="KW-1185">Reference proteome</keyword>
<proteinExistence type="predicted"/>
<dbReference type="Proteomes" id="UP000003786">
    <property type="component" value="Chromosome 1"/>
</dbReference>
<keyword evidence="2" id="KW-1133">Transmembrane helix</keyword>
<keyword evidence="2" id="KW-0812">Transmembrane</keyword>
<reference evidence="3 4" key="1">
    <citation type="journal article" date="2012" name="MBio">
        <title>Comparative genome analysis of three eukaryotic parasites with differing abilities to transform leukocytes reveals key mediators of Theileria-induced leukocyte transformation.</title>
        <authorList>
            <person name="Hayashida K."/>
            <person name="Hara Y."/>
            <person name="Abe T."/>
            <person name="Yamasaki C."/>
            <person name="Toyoda A."/>
            <person name="Kosuge T."/>
            <person name="Suzuki Y."/>
            <person name="Sato Y."/>
            <person name="Kawashima S."/>
            <person name="Katayama T."/>
            <person name="Wakaguri H."/>
            <person name="Inoue N."/>
            <person name="Homma K."/>
            <person name="Tada-Umezaki M."/>
            <person name="Yagi Y."/>
            <person name="Fujii Y."/>
            <person name="Habara T."/>
            <person name="Kanehisa M."/>
            <person name="Watanabe H."/>
            <person name="Ito K."/>
            <person name="Gojobori T."/>
            <person name="Sugawara H."/>
            <person name="Imanishi T."/>
            <person name="Weir W."/>
            <person name="Gardner M."/>
            <person name="Pain A."/>
            <person name="Shiels B."/>
            <person name="Hattori M."/>
            <person name="Nene V."/>
            <person name="Sugimoto C."/>
        </authorList>
    </citation>
    <scope>NUCLEOTIDE SEQUENCE [LARGE SCALE GENOMIC DNA]</scope>
    <source>
        <strain evidence="3 4">Shintoku</strain>
    </source>
</reference>
<dbReference type="GeneID" id="20713550"/>
<keyword evidence="2" id="KW-0472">Membrane</keyword>
<evidence type="ECO:0000256" key="1">
    <source>
        <dbReference type="SAM" id="MobiDB-lite"/>
    </source>
</evidence>
<dbReference type="KEGG" id="tot:TOT_010000660"/>
<feature type="region of interest" description="Disordered" evidence="1">
    <location>
        <begin position="485"/>
        <end position="504"/>
    </location>
</feature>
<dbReference type="VEuPathDB" id="PiroplasmaDB:TOT_010000660"/>
<evidence type="ECO:0000256" key="2">
    <source>
        <dbReference type="SAM" id="Phobius"/>
    </source>
</evidence>
<dbReference type="OrthoDB" id="10521373at2759"/>
<sequence>MGARQSYLYLYLNSKDKEYDESVCKVEFKKSVVKGCIDFEVVTYTIKYNGKDPTSFDIYIYDSKETVYNGYYIFGYCSPRTHQVANKVEVYYSVLAPDKPLVISFVTESTNPYNCDFDKLKNARWDWAAYITEYLIKGDILDYLKEKYKKLNLNKTIELVDGNKETKDVKGFKQEIGEENKDYRIIYIPNGKESVLNSNCLFSSETKFDDKNKQAIVQNGCKDPSAKGVKNQIDPYYLTSVKGQFFDGIIVYFARDEGKKDSSPNEHHDKSTALYLEFIDLRKKDICFQRKDKAGCCWVEEKIEYDNDSKLLESLKKINDNIKEEVNTVIIDNKNGYNGVTVKPEDGKTAYKKYTYTFEKENKLYFIFGRKESEIPKINEGSLKTSKVEVYFLKIKGREDEQPFLISFEYKESPEKTKAYHFKYGFGFEGWIEFEVKKKDEKQTQEDLKKEIKNKLDEIEGNGSCSTDLHTLQFMAYQILTTDKPPPAPAAPPPKKENRPDLYVPDPTTQPPNWWLIIGCSVGGFLLLVALVVGYCIYWYNTTIKLLT</sequence>
<gene>
    <name evidence="3" type="ORF">TOT_010000660</name>
</gene>
<dbReference type="RefSeq" id="XP_009689501.1">
    <property type="nucleotide sequence ID" value="XM_009691206.1"/>
</dbReference>
<dbReference type="EMBL" id="AP011946">
    <property type="protein sequence ID" value="BAM39200.1"/>
    <property type="molecule type" value="Genomic_DNA"/>
</dbReference>
<name>J4D5V6_THEOR</name>